<dbReference type="Pfam" id="PF00632">
    <property type="entry name" value="HECT"/>
    <property type="match status" value="1"/>
</dbReference>
<protein>
    <submittedName>
        <fullName evidence="5">Uncharacterized protein LOC106819862</fullName>
    </submittedName>
</protein>
<organism evidence="4 5">
    <name type="scientific">Priapulus caudatus</name>
    <name type="common">Priapulid worm</name>
    <dbReference type="NCBI Taxonomy" id="37621"/>
    <lineage>
        <taxon>Eukaryota</taxon>
        <taxon>Metazoa</taxon>
        <taxon>Ecdysozoa</taxon>
        <taxon>Scalidophora</taxon>
        <taxon>Priapulida</taxon>
        <taxon>Priapulimorpha</taxon>
        <taxon>Priapulimorphida</taxon>
        <taxon>Priapulidae</taxon>
        <taxon>Priapulus</taxon>
    </lineage>
</organism>
<proteinExistence type="predicted"/>
<keyword evidence="1 2" id="KW-0833">Ubl conjugation pathway</keyword>
<dbReference type="Gene3D" id="3.30.2410.10">
    <property type="entry name" value="Hect, E3 ligase catalytic domain"/>
    <property type="match status" value="1"/>
</dbReference>
<name>A0ABM1F650_PRICU</name>
<evidence type="ECO:0000313" key="5">
    <source>
        <dbReference type="RefSeq" id="XP_014679921.1"/>
    </source>
</evidence>
<dbReference type="PROSITE" id="PS50237">
    <property type="entry name" value="HECT"/>
    <property type="match status" value="1"/>
</dbReference>
<dbReference type="InterPro" id="IPR035983">
    <property type="entry name" value="Hect_E3_ubiquitin_ligase"/>
</dbReference>
<evidence type="ECO:0000259" key="3">
    <source>
        <dbReference type="PROSITE" id="PS50237"/>
    </source>
</evidence>
<dbReference type="GeneID" id="106819862"/>
<gene>
    <name evidence="5" type="primary">LOC106819862</name>
</gene>
<evidence type="ECO:0000256" key="1">
    <source>
        <dbReference type="ARBA" id="ARBA00022786"/>
    </source>
</evidence>
<feature type="domain" description="HECT" evidence="3">
    <location>
        <begin position="63"/>
        <end position="130"/>
    </location>
</feature>
<reference evidence="5" key="1">
    <citation type="submission" date="2025-08" db="UniProtKB">
        <authorList>
            <consortium name="RefSeq"/>
        </authorList>
    </citation>
    <scope>IDENTIFICATION</scope>
</reference>
<dbReference type="Proteomes" id="UP000695022">
    <property type="component" value="Unplaced"/>
</dbReference>
<feature type="active site" description="Glycyl thioester intermediate" evidence="2">
    <location>
        <position position="98"/>
    </location>
</feature>
<dbReference type="SUPFAM" id="SSF56204">
    <property type="entry name" value="Hect, E3 ligase catalytic domain"/>
    <property type="match status" value="1"/>
</dbReference>
<dbReference type="RefSeq" id="XP_014679921.1">
    <property type="nucleotide sequence ID" value="XM_014824435.1"/>
</dbReference>
<sequence length="130" mass="13867">MNALLTNANPAALEPDDLYNMFEPSFSDEGSNARVEEEAAMFTWMMFLQDCGSNIGKCKLEDVLAFVTGARHRPPCGYGVQPQITFCGASPLPSASTCAVQLVLPTGLGEEEFHDKMTEGILGALGFGSA</sequence>
<evidence type="ECO:0000256" key="2">
    <source>
        <dbReference type="PROSITE-ProRule" id="PRU00104"/>
    </source>
</evidence>
<keyword evidence="4" id="KW-1185">Reference proteome</keyword>
<accession>A0ABM1F650</accession>
<evidence type="ECO:0000313" key="4">
    <source>
        <dbReference type="Proteomes" id="UP000695022"/>
    </source>
</evidence>
<dbReference type="InterPro" id="IPR000569">
    <property type="entry name" value="HECT_dom"/>
</dbReference>